<gene>
    <name evidence="7" type="ORF">EST38_g5280</name>
</gene>
<dbReference type="Pfam" id="PF01185">
    <property type="entry name" value="Hydrophobin"/>
    <property type="match status" value="1"/>
</dbReference>
<dbReference type="SMART" id="SM00075">
    <property type="entry name" value="HYDRO"/>
    <property type="match status" value="1"/>
</dbReference>
<dbReference type="GO" id="GO:0009277">
    <property type="term" value="C:fungal-type cell wall"/>
    <property type="evidence" value="ECO:0007669"/>
    <property type="project" value="InterPro"/>
</dbReference>
<keyword evidence="4 6" id="KW-0964">Secreted</keyword>
<reference evidence="7 8" key="1">
    <citation type="submission" date="2019-01" db="EMBL/GenBank/DDBJ databases">
        <title>Draft genome sequence of Psathyrella aberdarensis IHI B618.</title>
        <authorList>
            <person name="Buettner E."/>
            <person name="Kellner H."/>
        </authorList>
    </citation>
    <scope>NUCLEOTIDE SEQUENCE [LARGE SCALE GENOMIC DNA]</scope>
    <source>
        <strain evidence="7 8">IHI B618</strain>
    </source>
</reference>
<evidence type="ECO:0000256" key="3">
    <source>
        <dbReference type="ARBA" id="ARBA00022512"/>
    </source>
</evidence>
<dbReference type="CDD" id="cd23507">
    <property type="entry name" value="hydrophobin_I"/>
    <property type="match status" value="1"/>
</dbReference>
<dbReference type="OrthoDB" id="4225815at2759"/>
<evidence type="ECO:0000313" key="8">
    <source>
        <dbReference type="Proteomes" id="UP000290288"/>
    </source>
</evidence>
<comment type="similarity">
    <text evidence="2 6">Belongs to the fungal hydrophobin family.</text>
</comment>
<evidence type="ECO:0000256" key="2">
    <source>
        <dbReference type="ARBA" id="ARBA00010446"/>
    </source>
</evidence>
<organism evidence="7 8">
    <name type="scientific">Candolleomyces aberdarensis</name>
    <dbReference type="NCBI Taxonomy" id="2316362"/>
    <lineage>
        <taxon>Eukaryota</taxon>
        <taxon>Fungi</taxon>
        <taxon>Dikarya</taxon>
        <taxon>Basidiomycota</taxon>
        <taxon>Agaricomycotina</taxon>
        <taxon>Agaricomycetes</taxon>
        <taxon>Agaricomycetidae</taxon>
        <taxon>Agaricales</taxon>
        <taxon>Agaricineae</taxon>
        <taxon>Psathyrellaceae</taxon>
        <taxon>Candolleomyces</taxon>
    </lineage>
</organism>
<evidence type="ECO:0000256" key="5">
    <source>
        <dbReference type="ARBA" id="ARBA00023157"/>
    </source>
</evidence>
<name>A0A4Q2DNP2_9AGAR</name>
<dbReference type="STRING" id="2316362.A0A4Q2DNP2"/>
<keyword evidence="6" id="KW-0732">Signal</keyword>
<keyword evidence="5 6" id="KW-1015">Disulfide bond</keyword>
<evidence type="ECO:0000256" key="1">
    <source>
        <dbReference type="ARBA" id="ARBA00004191"/>
    </source>
</evidence>
<keyword evidence="3 6" id="KW-0134">Cell wall</keyword>
<proteinExistence type="inferred from homology"/>
<dbReference type="Proteomes" id="UP000290288">
    <property type="component" value="Unassembled WGS sequence"/>
</dbReference>
<keyword evidence="8" id="KW-1185">Reference proteome</keyword>
<dbReference type="AlphaFoldDB" id="A0A4Q2DNP2"/>
<dbReference type="EMBL" id="SDEE01000142">
    <property type="protein sequence ID" value="RXW20574.1"/>
    <property type="molecule type" value="Genomic_DNA"/>
</dbReference>
<comment type="subcellular location">
    <subcellularLocation>
        <location evidence="1 6">Secreted</location>
        <location evidence="1 6">Cell wall</location>
    </subcellularLocation>
</comment>
<feature type="chain" id="PRO_5021040600" description="Hydrophobin" evidence="6">
    <location>
        <begin position="23"/>
        <end position="118"/>
    </location>
</feature>
<comment type="caution">
    <text evidence="7">The sequence shown here is derived from an EMBL/GenBank/DDBJ whole genome shotgun (WGS) entry which is preliminary data.</text>
</comment>
<evidence type="ECO:0000256" key="6">
    <source>
        <dbReference type="RuleBase" id="RU365009"/>
    </source>
</evidence>
<dbReference type="InterPro" id="IPR001338">
    <property type="entry name" value="Class_I_Hydrophobin"/>
</dbReference>
<accession>A0A4Q2DNP2</accession>
<protein>
    <recommendedName>
        <fullName evidence="6">Hydrophobin</fullName>
    </recommendedName>
</protein>
<dbReference type="GO" id="GO:0005199">
    <property type="term" value="F:structural constituent of cell wall"/>
    <property type="evidence" value="ECO:0007669"/>
    <property type="project" value="InterPro"/>
</dbReference>
<evidence type="ECO:0000313" key="7">
    <source>
        <dbReference type="EMBL" id="RXW20574.1"/>
    </source>
</evidence>
<sequence length="118" mass="12091">MKFTTPFLSVAATASFFLAAAAAPPGGNPVAQCTMGVRVCCEDVKVPNAVDVRTNAMLALLGIKVKGLQGLVVSTCRALDLPVLGVNTSCSPEQQLCCKNSLLNGLVSIGCTPINVVV</sequence>
<evidence type="ECO:0000256" key="4">
    <source>
        <dbReference type="ARBA" id="ARBA00022525"/>
    </source>
</evidence>
<feature type="signal peptide" evidence="6">
    <location>
        <begin position="1"/>
        <end position="22"/>
    </location>
</feature>